<comment type="caution">
    <text evidence="1">The sequence shown here is derived from an EMBL/GenBank/DDBJ whole genome shotgun (WGS) entry which is preliminary data.</text>
</comment>
<dbReference type="Proteomes" id="UP000789920">
    <property type="component" value="Unassembled WGS sequence"/>
</dbReference>
<accession>A0ACA9SUT3</accession>
<sequence>PLEEPREEPEDLREKLDVDTDGLANCSDINGATEPVSVIWSNWSQRDS</sequence>
<reference evidence="1" key="1">
    <citation type="submission" date="2021-06" db="EMBL/GenBank/DDBJ databases">
        <authorList>
            <person name="Kallberg Y."/>
            <person name="Tangrot J."/>
            <person name="Rosling A."/>
        </authorList>
    </citation>
    <scope>NUCLEOTIDE SEQUENCE</scope>
    <source>
        <strain evidence="1">MA461A</strain>
    </source>
</reference>
<protein>
    <submittedName>
        <fullName evidence="1">35619_t:CDS:1</fullName>
    </submittedName>
</protein>
<dbReference type="EMBL" id="CAJVQC010166558">
    <property type="protein sequence ID" value="CAG8849618.1"/>
    <property type="molecule type" value="Genomic_DNA"/>
</dbReference>
<name>A0ACA9SUT3_9GLOM</name>
<proteinExistence type="predicted"/>
<evidence type="ECO:0000313" key="2">
    <source>
        <dbReference type="Proteomes" id="UP000789920"/>
    </source>
</evidence>
<organism evidence="1 2">
    <name type="scientific">Racocetra persica</name>
    <dbReference type="NCBI Taxonomy" id="160502"/>
    <lineage>
        <taxon>Eukaryota</taxon>
        <taxon>Fungi</taxon>
        <taxon>Fungi incertae sedis</taxon>
        <taxon>Mucoromycota</taxon>
        <taxon>Glomeromycotina</taxon>
        <taxon>Glomeromycetes</taxon>
        <taxon>Diversisporales</taxon>
        <taxon>Gigasporaceae</taxon>
        <taxon>Racocetra</taxon>
    </lineage>
</organism>
<keyword evidence="2" id="KW-1185">Reference proteome</keyword>
<evidence type="ECO:0000313" key="1">
    <source>
        <dbReference type="EMBL" id="CAG8849618.1"/>
    </source>
</evidence>
<feature type="non-terminal residue" evidence="1">
    <location>
        <position position="1"/>
    </location>
</feature>
<gene>
    <name evidence="1" type="ORF">RPERSI_LOCUS35681</name>
</gene>